<sequence length="328" mass="35714">MKHCEPEGKKHKRKKKAKRWKPSQFSAEEGSREPGSGLERHTAQSRHGEKQKDKSNCSGDIARERHKRRGTGEERHSGSWRLPLPRISFRRRELDSIHTVIHYDKFALPLAAGVIFHSIARAFVGVDCSPSLVAFAAFPVHAIAGFAAASLFVRTSFSSSGLPLAPRVYLRVPCSRAATAEAPVDSGISSSRLDPRPWKGNFRRGTGEKEFAKVFEDANAGVTSAAGAAALRARLLQLASLVWGYSGRLAAAVCLPGIRRIPPGCSCILSFRFQHQLLRGTSPEKALPDGRRREAGTGPGGRYSRKDDSGSGPALHNQKRTTGFSGSR</sequence>
<evidence type="ECO:0000256" key="1">
    <source>
        <dbReference type="SAM" id="MobiDB-lite"/>
    </source>
</evidence>
<accession>A0A2A9M5U7</accession>
<feature type="compositionally biased region" description="Basic residues" evidence="1">
    <location>
        <begin position="9"/>
        <end position="21"/>
    </location>
</feature>
<dbReference type="EMBL" id="NWUJ01000008">
    <property type="protein sequence ID" value="PFH33848.1"/>
    <property type="molecule type" value="Genomic_DNA"/>
</dbReference>
<name>A0A2A9M5U7_BESBE</name>
<evidence type="ECO:0000313" key="3">
    <source>
        <dbReference type="Proteomes" id="UP000224006"/>
    </source>
</evidence>
<dbReference type="VEuPathDB" id="ToxoDB:BESB_080640"/>
<feature type="region of interest" description="Disordered" evidence="1">
    <location>
        <begin position="282"/>
        <end position="328"/>
    </location>
</feature>
<feature type="region of interest" description="Disordered" evidence="1">
    <location>
        <begin position="1"/>
        <end position="78"/>
    </location>
</feature>
<dbReference type="RefSeq" id="XP_029217857.1">
    <property type="nucleotide sequence ID" value="XM_029366426.1"/>
</dbReference>
<dbReference type="AlphaFoldDB" id="A0A2A9M5U7"/>
<feature type="compositionally biased region" description="Basic and acidic residues" evidence="1">
    <location>
        <begin position="286"/>
        <end position="295"/>
    </location>
</feature>
<reference evidence="2 3" key="1">
    <citation type="submission" date="2017-09" db="EMBL/GenBank/DDBJ databases">
        <title>Genome sequencing of Besnoitia besnoiti strain Bb-Ger1.</title>
        <authorList>
            <person name="Schares G."/>
            <person name="Venepally P."/>
            <person name="Lorenzi H.A."/>
        </authorList>
    </citation>
    <scope>NUCLEOTIDE SEQUENCE [LARGE SCALE GENOMIC DNA]</scope>
    <source>
        <strain evidence="2 3">Bb-Ger1</strain>
    </source>
</reference>
<evidence type="ECO:0000313" key="2">
    <source>
        <dbReference type="EMBL" id="PFH33848.1"/>
    </source>
</evidence>
<dbReference type="KEGG" id="bbes:BESB_080640"/>
<comment type="caution">
    <text evidence="2">The sequence shown here is derived from an EMBL/GenBank/DDBJ whole genome shotgun (WGS) entry which is preliminary data.</text>
</comment>
<dbReference type="Proteomes" id="UP000224006">
    <property type="component" value="Chromosome VII"/>
</dbReference>
<dbReference type="GeneID" id="40312991"/>
<protein>
    <submittedName>
        <fullName evidence="2">Uncharacterized protein</fullName>
    </submittedName>
</protein>
<organism evidence="2 3">
    <name type="scientific">Besnoitia besnoiti</name>
    <name type="common">Apicomplexan protozoan</name>
    <dbReference type="NCBI Taxonomy" id="94643"/>
    <lineage>
        <taxon>Eukaryota</taxon>
        <taxon>Sar</taxon>
        <taxon>Alveolata</taxon>
        <taxon>Apicomplexa</taxon>
        <taxon>Conoidasida</taxon>
        <taxon>Coccidia</taxon>
        <taxon>Eucoccidiorida</taxon>
        <taxon>Eimeriorina</taxon>
        <taxon>Sarcocystidae</taxon>
        <taxon>Besnoitia</taxon>
    </lineage>
</organism>
<gene>
    <name evidence="2" type="ORF">BESB_080640</name>
</gene>
<proteinExistence type="predicted"/>
<feature type="compositionally biased region" description="Basic and acidic residues" evidence="1">
    <location>
        <begin position="38"/>
        <end position="55"/>
    </location>
</feature>
<keyword evidence="3" id="KW-1185">Reference proteome</keyword>